<dbReference type="InterPro" id="IPR022742">
    <property type="entry name" value="Hydrolase_4"/>
</dbReference>
<organism evidence="2 5">
    <name type="scientific">Aphanomyces astaci</name>
    <name type="common">Crayfish plague agent</name>
    <dbReference type="NCBI Taxonomy" id="112090"/>
    <lineage>
        <taxon>Eukaryota</taxon>
        <taxon>Sar</taxon>
        <taxon>Stramenopiles</taxon>
        <taxon>Oomycota</taxon>
        <taxon>Saprolegniomycetes</taxon>
        <taxon>Saprolegniales</taxon>
        <taxon>Verrucalvaceae</taxon>
        <taxon>Aphanomyces</taxon>
    </lineage>
</organism>
<dbReference type="Gene3D" id="3.40.50.1820">
    <property type="entry name" value="alpha/beta hydrolase"/>
    <property type="match status" value="1"/>
</dbReference>
<dbReference type="EMBL" id="QUTG01002881">
    <property type="protein sequence ID" value="RHY94257.1"/>
    <property type="molecule type" value="Genomic_DNA"/>
</dbReference>
<feature type="domain" description="Serine aminopeptidase S33" evidence="1">
    <location>
        <begin position="11"/>
        <end position="103"/>
    </location>
</feature>
<evidence type="ECO:0000313" key="4">
    <source>
        <dbReference type="Proteomes" id="UP000285430"/>
    </source>
</evidence>
<dbReference type="Pfam" id="PF12146">
    <property type="entry name" value="Hydrolase_4"/>
    <property type="match status" value="1"/>
</dbReference>
<dbReference type="Proteomes" id="UP000285430">
    <property type="component" value="Unassembled WGS sequence"/>
</dbReference>
<comment type="caution">
    <text evidence="2">The sequence shown here is derived from an EMBL/GenBank/DDBJ whole genome shotgun (WGS) entry which is preliminary data.</text>
</comment>
<dbReference type="SUPFAM" id="SSF53474">
    <property type="entry name" value="alpha/beta-Hydrolases"/>
    <property type="match status" value="1"/>
</dbReference>
<dbReference type="InterPro" id="IPR029058">
    <property type="entry name" value="AB_hydrolase_fold"/>
</dbReference>
<evidence type="ECO:0000313" key="5">
    <source>
        <dbReference type="Proteomes" id="UP000285712"/>
    </source>
</evidence>
<dbReference type="InterPro" id="IPR051044">
    <property type="entry name" value="MAG_DAG_Lipase"/>
</dbReference>
<sequence>MTLLRLMPRYVALEVLSRNAQFVEDYESDALNDNYKMKVRLGLYILRGMKQLQEIQGKVRMPVVIYHGNNDGVTSPSISKAFCDVCRLNTSLSGQFHCLPNEPTKDATIDMAVQWITQLAQR</sequence>
<dbReference type="PANTHER" id="PTHR11614">
    <property type="entry name" value="PHOSPHOLIPASE-RELATED"/>
    <property type="match status" value="1"/>
</dbReference>
<accession>A0A418DGM6</accession>
<evidence type="ECO:0000313" key="3">
    <source>
        <dbReference type="EMBL" id="RHZ09603.1"/>
    </source>
</evidence>
<dbReference type="EMBL" id="QUTH01005488">
    <property type="protein sequence ID" value="RHZ09603.1"/>
    <property type="molecule type" value="Genomic_DNA"/>
</dbReference>
<dbReference type="AlphaFoldDB" id="A0A418DGM6"/>
<reference evidence="4 5" key="1">
    <citation type="submission" date="2018-08" db="EMBL/GenBank/DDBJ databases">
        <title>Aphanomyces genome sequencing and annotation.</title>
        <authorList>
            <person name="Minardi D."/>
            <person name="Oidtmann B."/>
            <person name="Van Der Giezen M."/>
            <person name="Studholme D.J."/>
        </authorList>
    </citation>
    <scope>NUCLEOTIDE SEQUENCE [LARGE SCALE GENOMIC DNA]</scope>
    <source>
        <strain evidence="3 4">Da</strain>
        <strain evidence="2 5">Sv</strain>
    </source>
</reference>
<evidence type="ECO:0000313" key="2">
    <source>
        <dbReference type="EMBL" id="RHY94257.1"/>
    </source>
</evidence>
<dbReference type="Proteomes" id="UP000285712">
    <property type="component" value="Unassembled WGS sequence"/>
</dbReference>
<gene>
    <name evidence="2" type="ORF">DYB35_003445</name>
    <name evidence="3" type="ORF">DYB37_004164</name>
</gene>
<proteinExistence type="predicted"/>
<protein>
    <recommendedName>
        <fullName evidence="1">Serine aminopeptidase S33 domain-containing protein</fullName>
    </recommendedName>
</protein>
<name>A0A418DGM6_APHAT</name>
<evidence type="ECO:0000259" key="1">
    <source>
        <dbReference type="Pfam" id="PF12146"/>
    </source>
</evidence>